<feature type="compositionally biased region" description="Gly residues" evidence="5">
    <location>
        <begin position="179"/>
        <end position="188"/>
    </location>
</feature>
<protein>
    <submittedName>
        <fullName evidence="7">OLC1v1020448C1</fullName>
    </submittedName>
</protein>
<accession>A0AAV1EGR5</accession>
<dbReference type="GO" id="GO:0001228">
    <property type="term" value="F:DNA-binding transcription activator activity, RNA polymerase II-specific"/>
    <property type="evidence" value="ECO:0007669"/>
    <property type="project" value="InterPro"/>
</dbReference>
<reference evidence="7" key="1">
    <citation type="submission" date="2023-03" db="EMBL/GenBank/DDBJ databases">
        <authorList>
            <person name="Julca I."/>
        </authorList>
    </citation>
    <scope>NUCLEOTIDE SEQUENCE</scope>
</reference>
<dbReference type="GO" id="GO:0046982">
    <property type="term" value="F:protein heterodimerization activity"/>
    <property type="evidence" value="ECO:0007669"/>
    <property type="project" value="InterPro"/>
</dbReference>
<comment type="similarity">
    <text evidence="1">Belongs to the NFYB/HAP3 subunit family.</text>
</comment>
<dbReference type="InterPro" id="IPR003958">
    <property type="entry name" value="CBFA_NFYB_domain"/>
</dbReference>
<dbReference type="Gene3D" id="1.10.20.10">
    <property type="entry name" value="Histone, subunit A"/>
    <property type="match status" value="1"/>
</dbReference>
<dbReference type="GO" id="GO:0000978">
    <property type="term" value="F:RNA polymerase II cis-regulatory region sequence-specific DNA binding"/>
    <property type="evidence" value="ECO:0007669"/>
    <property type="project" value="TreeGrafter"/>
</dbReference>
<feature type="domain" description="Transcription factor CBF/NF-Y/archaeal histone" evidence="6">
    <location>
        <begin position="5"/>
        <end position="64"/>
    </location>
</feature>
<keyword evidence="4" id="KW-0804">Transcription</keyword>
<feature type="region of interest" description="Disordered" evidence="5">
    <location>
        <begin position="168"/>
        <end position="188"/>
    </location>
</feature>
<keyword evidence="8" id="KW-1185">Reference proteome</keyword>
<evidence type="ECO:0000259" key="6">
    <source>
        <dbReference type="Pfam" id="PF00808"/>
    </source>
</evidence>
<dbReference type="GO" id="GO:0016602">
    <property type="term" value="C:CCAAT-binding factor complex"/>
    <property type="evidence" value="ECO:0007669"/>
    <property type="project" value="InterPro"/>
</dbReference>
<dbReference type="SUPFAM" id="SSF47113">
    <property type="entry name" value="Histone-fold"/>
    <property type="match status" value="1"/>
</dbReference>
<dbReference type="PANTHER" id="PTHR11064">
    <property type="entry name" value="CCAAT-BINDING TRANSCRIPTION FACTOR-RELATED"/>
    <property type="match status" value="1"/>
</dbReference>
<dbReference type="Proteomes" id="UP001161247">
    <property type="component" value="Chromosome 9"/>
</dbReference>
<keyword evidence="2" id="KW-0805">Transcription regulation</keyword>
<dbReference type="InterPro" id="IPR009072">
    <property type="entry name" value="Histone-fold"/>
</dbReference>
<dbReference type="EMBL" id="OX459126">
    <property type="protein sequence ID" value="CAI9118825.1"/>
    <property type="molecule type" value="Genomic_DNA"/>
</dbReference>
<proteinExistence type="inferred from homology"/>
<gene>
    <name evidence="7" type="ORF">OLC1_LOCUS24608</name>
</gene>
<dbReference type="Pfam" id="PF00808">
    <property type="entry name" value="CBFD_NFYB_HMF"/>
    <property type="match status" value="1"/>
</dbReference>
<evidence type="ECO:0000256" key="2">
    <source>
        <dbReference type="ARBA" id="ARBA00023015"/>
    </source>
</evidence>
<dbReference type="CDD" id="cd22907">
    <property type="entry name" value="HFD_NFYB"/>
    <property type="match status" value="1"/>
</dbReference>
<name>A0AAV1EGR5_OLDCO</name>
<evidence type="ECO:0000313" key="7">
    <source>
        <dbReference type="EMBL" id="CAI9118825.1"/>
    </source>
</evidence>
<evidence type="ECO:0000313" key="8">
    <source>
        <dbReference type="Proteomes" id="UP001161247"/>
    </source>
</evidence>
<evidence type="ECO:0000256" key="3">
    <source>
        <dbReference type="ARBA" id="ARBA00023125"/>
    </source>
</evidence>
<organism evidence="7 8">
    <name type="scientific">Oldenlandia corymbosa var. corymbosa</name>
    <dbReference type="NCBI Taxonomy" id="529605"/>
    <lineage>
        <taxon>Eukaryota</taxon>
        <taxon>Viridiplantae</taxon>
        <taxon>Streptophyta</taxon>
        <taxon>Embryophyta</taxon>
        <taxon>Tracheophyta</taxon>
        <taxon>Spermatophyta</taxon>
        <taxon>Magnoliopsida</taxon>
        <taxon>eudicotyledons</taxon>
        <taxon>Gunneridae</taxon>
        <taxon>Pentapetalae</taxon>
        <taxon>asterids</taxon>
        <taxon>lamiids</taxon>
        <taxon>Gentianales</taxon>
        <taxon>Rubiaceae</taxon>
        <taxon>Rubioideae</taxon>
        <taxon>Spermacoceae</taxon>
        <taxon>Hedyotis-Oldenlandia complex</taxon>
        <taxon>Oldenlandia</taxon>
    </lineage>
</organism>
<evidence type="ECO:0000256" key="5">
    <source>
        <dbReference type="SAM" id="MobiDB-lite"/>
    </source>
</evidence>
<evidence type="ECO:0000256" key="4">
    <source>
        <dbReference type="ARBA" id="ARBA00023163"/>
    </source>
</evidence>
<dbReference type="PANTHER" id="PTHR11064:SF9">
    <property type="entry name" value="NUCLEAR TRANSCRIPTION FACTOR Y SUBUNIT BETA"/>
    <property type="match status" value="1"/>
</dbReference>
<keyword evidence="3" id="KW-0238">DNA-binding</keyword>
<dbReference type="PRINTS" id="PR00615">
    <property type="entry name" value="CCAATSUBUNTA"/>
</dbReference>
<evidence type="ECO:0000256" key="1">
    <source>
        <dbReference type="ARBA" id="ARBA00009053"/>
    </source>
</evidence>
<dbReference type="AlphaFoldDB" id="A0AAV1EGR5"/>
<sequence length="210" mass="22270">MSSTSVMKIMKKVLPPGAKISNEAKEYVQLCVTEFITFITSEANDKCKNEHRKIISPEDVISAMNTLGFDDYIEPLELHLQHHRENSRGGSSSVARNLAVQPSASSAASWPLGPNVAPPAFGAFAAPPPDQMGRHCYPPAPGFFGAAPSEGFPAAGTYDQLPMFNDNPSIAGGYPSGEPGQGSGEGMDNGQGSVWVVVVISCFCLLDVKL</sequence>
<dbReference type="InterPro" id="IPR027113">
    <property type="entry name" value="Transc_fact_NFYB/HAP3"/>
</dbReference>